<dbReference type="EMBL" id="CAJJDM010000048">
    <property type="protein sequence ID" value="CAD8071736.1"/>
    <property type="molecule type" value="Genomic_DNA"/>
</dbReference>
<evidence type="ECO:0000259" key="2">
    <source>
        <dbReference type="PROSITE" id="PS50192"/>
    </source>
</evidence>
<keyword evidence="4" id="KW-1185">Reference proteome</keyword>
<dbReference type="AlphaFoldDB" id="A0A8S1M508"/>
<keyword evidence="1" id="KW-0812">Transmembrane</keyword>
<gene>
    <name evidence="3" type="ORF">PPRIM_AZ9-3.1.T0480026</name>
</gene>
<feature type="transmembrane region" description="Helical" evidence="1">
    <location>
        <begin position="173"/>
        <end position="192"/>
    </location>
</feature>
<dbReference type="Proteomes" id="UP000688137">
    <property type="component" value="Unassembled WGS sequence"/>
</dbReference>
<keyword evidence="1" id="KW-0472">Membrane</keyword>
<keyword evidence="1" id="KW-1133">Transmembrane helix</keyword>
<organism evidence="3 4">
    <name type="scientific">Paramecium primaurelia</name>
    <dbReference type="NCBI Taxonomy" id="5886"/>
    <lineage>
        <taxon>Eukaryota</taxon>
        <taxon>Sar</taxon>
        <taxon>Alveolata</taxon>
        <taxon>Ciliophora</taxon>
        <taxon>Intramacronucleata</taxon>
        <taxon>Oligohymenophorea</taxon>
        <taxon>Peniculida</taxon>
        <taxon>Parameciidae</taxon>
        <taxon>Paramecium</taxon>
    </lineage>
</organism>
<reference evidence="3" key="1">
    <citation type="submission" date="2021-01" db="EMBL/GenBank/DDBJ databases">
        <authorList>
            <consortium name="Genoscope - CEA"/>
            <person name="William W."/>
        </authorList>
    </citation>
    <scope>NUCLEOTIDE SEQUENCE</scope>
</reference>
<dbReference type="OMA" id="RMENAHR"/>
<dbReference type="InterPro" id="IPR000727">
    <property type="entry name" value="T_SNARE_dom"/>
</dbReference>
<protein>
    <recommendedName>
        <fullName evidence="2">t-SNARE coiled-coil homology domain-containing protein</fullName>
    </recommendedName>
</protein>
<evidence type="ECO:0000256" key="1">
    <source>
        <dbReference type="SAM" id="Phobius"/>
    </source>
</evidence>
<accession>A0A8S1M508</accession>
<evidence type="ECO:0000313" key="4">
    <source>
        <dbReference type="Proteomes" id="UP000688137"/>
    </source>
</evidence>
<proteinExistence type="predicted"/>
<evidence type="ECO:0000313" key="3">
    <source>
        <dbReference type="EMBL" id="CAD8071736.1"/>
    </source>
</evidence>
<feature type="domain" description="T-SNARE coiled-coil homology" evidence="2">
    <location>
        <begin position="103"/>
        <end position="165"/>
    </location>
</feature>
<sequence length="193" mass="23122">MYQDNQDEDDKLKNDIEKFRNLLDEEVEGNHRSEYLNKCKQISENIKKEIQKRIKKGDENQIMKLMKYYSQQNKRLQEMEYNNVDEDTSLLHDNHQVEVQLFEDNVNQRKQRLQNVHKSMETVKSIYEKIHEVATQQVDQMFTIEDNYTYAENKTQKASQELVKAQQSQKTKIGYRIVIICILIVIVGLMFIK</sequence>
<name>A0A8S1M508_PARPR</name>
<comment type="caution">
    <text evidence="3">The sequence shown here is derived from an EMBL/GenBank/DDBJ whole genome shotgun (WGS) entry which is preliminary data.</text>
</comment>
<dbReference type="PROSITE" id="PS50192">
    <property type="entry name" value="T_SNARE"/>
    <property type="match status" value="1"/>
</dbReference>